<proteinExistence type="predicted"/>
<dbReference type="EMBL" id="JBHLUH010000039">
    <property type="protein sequence ID" value="MFC0529882.1"/>
    <property type="molecule type" value="Genomic_DNA"/>
</dbReference>
<dbReference type="Proteomes" id="UP001589867">
    <property type="component" value="Unassembled WGS sequence"/>
</dbReference>
<evidence type="ECO:0000313" key="2">
    <source>
        <dbReference type="Proteomes" id="UP001589867"/>
    </source>
</evidence>
<comment type="caution">
    <text evidence="1">The sequence shown here is derived from an EMBL/GenBank/DDBJ whole genome shotgun (WGS) entry which is preliminary data.</text>
</comment>
<dbReference type="RefSeq" id="WP_377252950.1">
    <property type="nucleotide sequence ID" value="NZ_JBHLUH010000039.1"/>
</dbReference>
<name>A0ABV6M5B0_9ACTN</name>
<evidence type="ECO:0008006" key="3">
    <source>
        <dbReference type="Google" id="ProtNLM"/>
    </source>
</evidence>
<keyword evidence="2" id="KW-1185">Reference proteome</keyword>
<organism evidence="1 2">
    <name type="scientific">Phytohabitans kaempferiae</name>
    <dbReference type="NCBI Taxonomy" id="1620943"/>
    <lineage>
        <taxon>Bacteria</taxon>
        <taxon>Bacillati</taxon>
        <taxon>Actinomycetota</taxon>
        <taxon>Actinomycetes</taxon>
        <taxon>Micromonosporales</taxon>
        <taxon>Micromonosporaceae</taxon>
    </lineage>
</organism>
<sequence length="488" mass="52117">MTFDKDPADARLRVGAARADITPPVGLRLTGTLREKGSEAVDRPLALTALALLGGRTPVIVLACDLVHLSPEEVAQLRAAVAARIGPADIFVNVSHSHATPAPPSAREFDPQTEAEQVELAELYFREVVAKAAGISAVAVAGARPAVVGHGTGTVTVGVNRREVGPDGNLLLGENPDGIVDPTVGVVRFDEVGGRPIAAVVHYSCHPDVLGPKSGLISPDFVGAARDVTERLTGAMALFLQGCAGDIDPLCGIVTGDDGVREADRLGTELACEAVRVYQRLVEHRVRDHRVHWRSSTSNSSVTGWVYQDARHSDPVVASTSTTVTLPLRELPAPEEAAAAYASAVEHFDAVRDQQADLPTRLRARRRVIWTEMQLAAVRRGEALTEDVEVQGIRIGDLALIGIPAELFVEIGLQIRAGSPFRTTLVSGYTNGVLFYVPTAAAFEQGGYEIESHQNYLRPAGPTPEWEKRLVSTGLDVLADLNRAEVNR</sequence>
<protein>
    <recommendedName>
        <fullName evidence="3">Neutral/alkaline non-lysosomal ceramidase N-terminal domain-containing protein</fullName>
    </recommendedName>
</protein>
<accession>A0ABV6M5B0</accession>
<reference evidence="1 2" key="1">
    <citation type="submission" date="2024-09" db="EMBL/GenBank/DDBJ databases">
        <authorList>
            <person name="Sun Q."/>
            <person name="Mori K."/>
        </authorList>
    </citation>
    <scope>NUCLEOTIDE SEQUENCE [LARGE SCALE GENOMIC DNA]</scope>
    <source>
        <strain evidence="1 2">TBRC 3947</strain>
    </source>
</reference>
<evidence type="ECO:0000313" key="1">
    <source>
        <dbReference type="EMBL" id="MFC0529882.1"/>
    </source>
</evidence>
<gene>
    <name evidence="1" type="ORF">ACFFIA_19665</name>
</gene>